<dbReference type="InterPro" id="IPR012319">
    <property type="entry name" value="FPG_cat"/>
</dbReference>
<dbReference type="Proteomes" id="UP000249091">
    <property type="component" value="Chromosome 1"/>
</dbReference>
<dbReference type="EMBL" id="LS483468">
    <property type="protein sequence ID" value="SQI38022.1"/>
    <property type="molecule type" value="Genomic_DNA"/>
</dbReference>
<evidence type="ECO:0000256" key="5">
    <source>
        <dbReference type="ARBA" id="ARBA00022771"/>
    </source>
</evidence>
<dbReference type="InterPro" id="IPR010979">
    <property type="entry name" value="Ribosomal_uS13-like_H2TH"/>
</dbReference>
<gene>
    <name evidence="16" type="primary">nei</name>
    <name evidence="16" type="ORF">NCTC10994_03866</name>
</gene>
<evidence type="ECO:0000313" key="16">
    <source>
        <dbReference type="EMBL" id="SQI38022.1"/>
    </source>
</evidence>
<dbReference type="GO" id="GO:0000703">
    <property type="term" value="F:oxidized pyrimidine nucleobase lesion DNA N-glycosylase activity"/>
    <property type="evidence" value="ECO:0007669"/>
    <property type="project" value="TreeGrafter"/>
</dbReference>
<evidence type="ECO:0000256" key="10">
    <source>
        <dbReference type="ARBA" id="ARBA00023239"/>
    </source>
</evidence>
<evidence type="ECO:0000256" key="1">
    <source>
        <dbReference type="ARBA" id="ARBA00009409"/>
    </source>
</evidence>
<evidence type="ECO:0000256" key="4">
    <source>
        <dbReference type="ARBA" id="ARBA00022763"/>
    </source>
</evidence>
<evidence type="ECO:0000256" key="12">
    <source>
        <dbReference type="ARBA" id="ARBA00023295"/>
    </source>
</evidence>
<evidence type="ECO:0000256" key="3">
    <source>
        <dbReference type="ARBA" id="ARBA00022723"/>
    </source>
</evidence>
<dbReference type="SUPFAM" id="SSF46946">
    <property type="entry name" value="S13-like H2TH domain"/>
    <property type="match status" value="1"/>
</dbReference>
<keyword evidence="12 16" id="KW-0326">Glycosidase</keyword>
<organism evidence="16 17">
    <name type="scientific">Rhodococcus coprophilus</name>
    <dbReference type="NCBI Taxonomy" id="38310"/>
    <lineage>
        <taxon>Bacteria</taxon>
        <taxon>Bacillati</taxon>
        <taxon>Actinomycetota</taxon>
        <taxon>Actinomycetes</taxon>
        <taxon>Mycobacteriales</taxon>
        <taxon>Nocardiaceae</taxon>
        <taxon>Rhodococcus</taxon>
    </lineage>
</organism>
<evidence type="ECO:0000256" key="9">
    <source>
        <dbReference type="ARBA" id="ARBA00023204"/>
    </source>
</evidence>
<keyword evidence="11" id="KW-0511">Multifunctional enzyme</keyword>
<feature type="domain" description="Formamidopyrimidine-DNA glycosylase catalytic" evidence="15">
    <location>
        <begin position="2"/>
        <end position="101"/>
    </location>
</feature>
<name>A0A2X4UTN7_9NOCA</name>
<dbReference type="CDD" id="cd08971">
    <property type="entry name" value="AcNei2_N"/>
    <property type="match status" value="1"/>
</dbReference>
<dbReference type="GO" id="GO:0006284">
    <property type="term" value="P:base-excision repair"/>
    <property type="evidence" value="ECO:0007669"/>
    <property type="project" value="InterPro"/>
</dbReference>
<keyword evidence="17" id="KW-1185">Reference proteome</keyword>
<dbReference type="PANTHER" id="PTHR42697:SF1">
    <property type="entry name" value="ENDONUCLEASE 8"/>
    <property type="match status" value="1"/>
</dbReference>
<comment type="similarity">
    <text evidence="1">Belongs to the FPG family.</text>
</comment>
<evidence type="ECO:0000256" key="13">
    <source>
        <dbReference type="PROSITE-ProRule" id="PRU00391"/>
    </source>
</evidence>
<accession>A0A2X4UTN7</accession>
<dbReference type="AlphaFoldDB" id="A0A2X4UTN7"/>
<keyword evidence="3" id="KW-0479">Metal-binding</keyword>
<dbReference type="InterPro" id="IPR000214">
    <property type="entry name" value="Znf_DNA_glyclase/AP_lyase"/>
</dbReference>
<evidence type="ECO:0000259" key="14">
    <source>
        <dbReference type="PROSITE" id="PS51066"/>
    </source>
</evidence>
<feature type="domain" description="FPG-type" evidence="14">
    <location>
        <begin position="220"/>
        <end position="259"/>
    </location>
</feature>
<dbReference type="InterPro" id="IPR044090">
    <property type="entry name" value="Nei2_N"/>
</dbReference>
<keyword evidence="4" id="KW-0227">DNA damage</keyword>
<keyword evidence="6 16" id="KW-0378">Hydrolase</keyword>
<evidence type="ECO:0000256" key="7">
    <source>
        <dbReference type="ARBA" id="ARBA00022833"/>
    </source>
</evidence>
<evidence type="ECO:0000256" key="8">
    <source>
        <dbReference type="ARBA" id="ARBA00023125"/>
    </source>
</evidence>
<reference evidence="16 17" key="1">
    <citation type="submission" date="2018-06" db="EMBL/GenBank/DDBJ databases">
        <authorList>
            <consortium name="Pathogen Informatics"/>
            <person name="Doyle S."/>
        </authorList>
    </citation>
    <scope>NUCLEOTIDE SEQUENCE [LARGE SCALE GENOMIC DNA]</scope>
    <source>
        <strain evidence="16 17">NCTC10994</strain>
    </source>
</reference>
<dbReference type="Pfam" id="PF06831">
    <property type="entry name" value="H2TH"/>
    <property type="match status" value="1"/>
</dbReference>
<dbReference type="PROSITE" id="PS51068">
    <property type="entry name" value="FPG_CAT"/>
    <property type="match status" value="1"/>
</dbReference>
<dbReference type="SMART" id="SM00898">
    <property type="entry name" value="Fapy_DNA_glyco"/>
    <property type="match status" value="1"/>
</dbReference>
<evidence type="ECO:0000313" key="17">
    <source>
        <dbReference type="Proteomes" id="UP000249091"/>
    </source>
</evidence>
<dbReference type="Pfam" id="PF01149">
    <property type="entry name" value="Fapy_DNA_glyco"/>
    <property type="match status" value="1"/>
</dbReference>
<dbReference type="STRING" id="1219011.GCA_001895045_01542"/>
<dbReference type="GO" id="GO:0003684">
    <property type="term" value="F:damaged DNA binding"/>
    <property type="evidence" value="ECO:0007669"/>
    <property type="project" value="InterPro"/>
</dbReference>
<evidence type="ECO:0000256" key="2">
    <source>
        <dbReference type="ARBA" id="ARBA00012720"/>
    </source>
</evidence>
<dbReference type="PANTHER" id="PTHR42697">
    <property type="entry name" value="ENDONUCLEASE 8"/>
    <property type="match status" value="1"/>
</dbReference>
<proteinExistence type="inferred from homology"/>
<dbReference type="InterPro" id="IPR035937">
    <property type="entry name" value="FPG_N"/>
</dbReference>
<dbReference type="PROSITE" id="PS51066">
    <property type="entry name" value="ZF_FPG_2"/>
    <property type="match status" value="1"/>
</dbReference>
<keyword evidence="9" id="KW-0234">DNA repair</keyword>
<evidence type="ECO:0000256" key="6">
    <source>
        <dbReference type="ARBA" id="ARBA00022801"/>
    </source>
</evidence>
<dbReference type="SUPFAM" id="SSF81624">
    <property type="entry name" value="N-terminal domain of MutM-like DNA repair proteins"/>
    <property type="match status" value="1"/>
</dbReference>
<dbReference type="EC" id="4.2.99.18" evidence="2"/>
<sequence>MPEGDTVYRAAARLNASLAGRTLTETDFRVPRFATADFTGCVVEEVVSRGKHILIRLPEYTIHSHLKMEGEWHVYERGARWRKPGLKARVVLGTEDIQAVGFELGILEILPRDREEQAVGHLGPDLLGADWDAVRAAENLSRDPSRPIGTALLDQRVMAGVGNVYRSELCFLRGVDPREPVGSAGDPRGWVDLAHRILTANRDRAVRITTGDRRRGRNLWVYGRRGDPCRRCGTRVESWDLGTAADPERVVYRCPRCQPRGSEV</sequence>
<dbReference type="KEGG" id="rcr:NCTC10994_03866"/>
<evidence type="ECO:0000259" key="15">
    <source>
        <dbReference type="PROSITE" id="PS51068"/>
    </source>
</evidence>
<dbReference type="InterPro" id="IPR015886">
    <property type="entry name" value="H2TH_FPG"/>
</dbReference>
<keyword evidence="10" id="KW-0456">Lyase</keyword>
<keyword evidence="5 13" id="KW-0863">Zinc-finger</keyword>
<dbReference type="SMART" id="SM01232">
    <property type="entry name" value="H2TH"/>
    <property type="match status" value="1"/>
</dbReference>
<dbReference type="SUPFAM" id="SSF57716">
    <property type="entry name" value="Glucocorticoid receptor-like (DNA-binding domain)"/>
    <property type="match status" value="1"/>
</dbReference>
<keyword evidence="7" id="KW-0862">Zinc</keyword>
<dbReference type="RefSeq" id="WP_072699493.1">
    <property type="nucleotide sequence ID" value="NZ_JAFBBL010000001.1"/>
</dbReference>
<dbReference type="Gene3D" id="1.10.8.50">
    <property type="match status" value="1"/>
</dbReference>
<keyword evidence="8" id="KW-0238">DNA-binding</keyword>
<dbReference type="Gene3D" id="3.20.190.10">
    <property type="entry name" value="MutM-like, N-terminal"/>
    <property type="match status" value="1"/>
</dbReference>
<dbReference type="GO" id="GO:0008270">
    <property type="term" value="F:zinc ion binding"/>
    <property type="evidence" value="ECO:0007669"/>
    <property type="project" value="UniProtKB-KW"/>
</dbReference>
<dbReference type="GO" id="GO:0140078">
    <property type="term" value="F:class I DNA-(apurinic or apyrimidinic site) endonuclease activity"/>
    <property type="evidence" value="ECO:0007669"/>
    <property type="project" value="UniProtKB-EC"/>
</dbReference>
<protein>
    <recommendedName>
        <fullName evidence="2">DNA-(apurinic or apyrimidinic site) lyase</fullName>
        <ecNumber evidence="2">4.2.99.18</ecNumber>
    </recommendedName>
</protein>
<evidence type="ECO:0000256" key="11">
    <source>
        <dbReference type="ARBA" id="ARBA00023268"/>
    </source>
</evidence>